<comment type="caution">
    <text evidence="1">The sequence shown here is derived from an EMBL/GenBank/DDBJ whole genome shotgun (WGS) entry which is preliminary data.</text>
</comment>
<organism evidence="1 2">
    <name type="scientific">Halorubrum distributum</name>
    <dbReference type="NCBI Taxonomy" id="29283"/>
    <lineage>
        <taxon>Archaea</taxon>
        <taxon>Methanobacteriati</taxon>
        <taxon>Methanobacteriota</taxon>
        <taxon>Stenosarchaea group</taxon>
        <taxon>Halobacteria</taxon>
        <taxon>Halobacteriales</taxon>
        <taxon>Haloferacaceae</taxon>
        <taxon>Halorubrum</taxon>
        <taxon>Halorubrum distributum group</taxon>
    </lineage>
</organism>
<sequence length="233" mass="26505">MTGLTGTPTTFDDHDPLANDIYEVLKSFIDEVGSRGCAAHFDKVVRKQYYLKGRHLTQEPERFIEDHLVFPVLKESLGHDVRPRPKQYAPRWPRQGGIPDFCLTTIPVDAAMDAELRVFGEVKPAKKIESARRDMREYLNSDVDLDAVAILTDGFDWELWVRPQGERVNEDDDPHRQASLRDPLKAISARNMEVDTSHAYGVRDHIDTEKFSSLTTTSIRKIITAELGVTELT</sequence>
<dbReference type="Proteomes" id="UP000452321">
    <property type="component" value="Unassembled WGS sequence"/>
</dbReference>
<dbReference type="RefSeq" id="WP_159358927.1">
    <property type="nucleotide sequence ID" value="NZ_WMFC01000017.1"/>
</dbReference>
<dbReference type="EMBL" id="WMFC01000017">
    <property type="protein sequence ID" value="MYL68630.1"/>
    <property type="molecule type" value="Genomic_DNA"/>
</dbReference>
<gene>
    <name evidence="1" type="ORF">GLW30_12925</name>
</gene>
<evidence type="ECO:0000313" key="1">
    <source>
        <dbReference type="EMBL" id="MYL68630.1"/>
    </source>
</evidence>
<evidence type="ECO:0000313" key="2">
    <source>
        <dbReference type="Proteomes" id="UP000452321"/>
    </source>
</evidence>
<proteinExistence type="predicted"/>
<accession>A0A6B1IMY5</accession>
<reference evidence="1 2" key="1">
    <citation type="submission" date="2019-11" db="EMBL/GenBank/DDBJ databases">
        <title>Genome sequences of 17 halophilic strains isolated from different environments.</title>
        <authorList>
            <person name="Furrow R.E."/>
        </authorList>
    </citation>
    <scope>NUCLEOTIDE SEQUENCE [LARGE SCALE GENOMIC DNA]</scope>
    <source>
        <strain evidence="1 2">22502_06_Cabo</strain>
    </source>
</reference>
<protein>
    <submittedName>
        <fullName evidence="1">Uncharacterized protein</fullName>
    </submittedName>
</protein>
<name>A0A6B1IMY5_9EURY</name>
<dbReference type="AlphaFoldDB" id="A0A6B1IMY5"/>